<gene>
    <name evidence="3" type="ORF">ANN_22648</name>
</gene>
<dbReference type="Pfam" id="PF00194">
    <property type="entry name" value="Carb_anhydrase"/>
    <property type="match status" value="1"/>
</dbReference>
<feature type="domain" description="Alpha-carbonic anhydrase" evidence="2">
    <location>
        <begin position="1"/>
        <end position="368"/>
    </location>
</feature>
<dbReference type="InterPro" id="IPR001148">
    <property type="entry name" value="CA_dom"/>
</dbReference>
<evidence type="ECO:0000313" key="3">
    <source>
        <dbReference type="EMBL" id="KAJ4430432.1"/>
    </source>
</evidence>
<name>A0ABQ8S9M8_PERAM</name>
<accession>A0ABQ8S9M8</accession>
<dbReference type="SUPFAM" id="SSF51069">
    <property type="entry name" value="Carbonic anhydrase"/>
    <property type="match status" value="1"/>
</dbReference>
<proteinExistence type="predicted"/>
<dbReference type="InterPro" id="IPR009057">
    <property type="entry name" value="Homeodomain-like_sf"/>
</dbReference>
<dbReference type="PANTHER" id="PTHR47326:SF1">
    <property type="entry name" value="HTH PSQ-TYPE DOMAIN-CONTAINING PROTEIN"/>
    <property type="match status" value="1"/>
</dbReference>
<organism evidence="3 4">
    <name type="scientific">Periplaneta americana</name>
    <name type="common">American cockroach</name>
    <name type="synonym">Blatta americana</name>
    <dbReference type="NCBI Taxonomy" id="6978"/>
    <lineage>
        <taxon>Eukaryota</taxon>
        <taxon>Metazoa</taxon>
        <taxon>Ecdysozoa</taxon>
        <taxon>Arthropoda</taxon>
        <taxon>Hexapoda</taxon>
        <taxon>Insecta</taxon>
        <taxon>Pterygota</taxon>
        <taxon>Neoptera</taxon>
        <taxon>Polyneoptera</taxon>
        <taxon>Dictyoptera</taxon>
        <taxon>Blattodea</taxon>
        <taxon>Blattoidea</taxon>
        <taxon>Blattidae</taxon>
        <taxon>Blattinae</taxon>
        <taxon>Periplaneta</taxon>
    </lineage>
</organism>
<dbReference type="InterPro" id="IPR032135">
    <property type="entry name" value="DUF4817"/>
</dbReference>
<dbReference type="InterPro" id="IPR036398">
    <property type="entry name" value="CA_dom_sf"/>
</dbReference>
<evidence type="ECO:0000313" key="4">
    <source>
        <dbReference type="Proteomes" id="UP001148838"/>
    </source>
</evidence>
<dbReference type="PANTHER" id="PTHR47326">
    <property type="entry name" value="TRANSPOSABLE ELEMENT TC3 TRANSPOSASE-LIKE PROTEIN"/>
    <property type="match status" value="1"/>
</dbReference>
<dbReference type="Gene3D" id="3.10.200.10">
    <property type="entry name" value="Alpha carbonic anhydrase"/>
    <property type="match status" value="1"/>
</dbReference>
<dbReference type="PROSITE" id="PS51144">
    <property type="entry name" value="ALPHA_CA_2"/>
    <property type="match status" value="1"/>
</dbReference>
<evidence type="ECO:0000259" key="2">
    <source>
        <dbReference type="PROSITE" id="PS51144"/>
    </source>
</evidence>
<reference evidence="3 4" key="1">
    <citation type="journal article" date="2022" name="Allergy">
        <title>Genome assembly and annotation of Periplaneta americana reveal a comprehensive cockroach allergen profile.</title>
        <authorList>
            <person name="Wang L."/>
            <person name="Xiong Q."/>
            <person name="Saelim N."/>
            <person name="Wang L."/>
            <person name="Nong W."/>
            <person name="Wan A.T."/>
            <person name="Shi M."/>
            <person name="Liu X."/>
            <person name="Cao Q."/>
            <person name="Hui J.H.L."/>
            <person name="Sookrung N."/>
            <person name="Leung T.F."/>
            <person name="Tungtrongchitr A."/>
            <person name="Tsui S.K.W."/>
        </authorList>
    </citation>
    <scope>NUCLEOTIDE SEQUENCE [LARGE SCALE GENOMIC DNA]</scope>
    <source>
        <strain evidence="3">PWHHKU_190912</strain>
    </source>
</reference>
<sequence length="368" mass="42540">MQKSKVKTLLIAFFDSNGIIHKEFVPADMTSFTELFRHTTYYILAVPVRSAAPVRNKYKVSGTLHNTGQTLVFRVDKDTKHHVNISGGPLAYRYQFEEIYIHYGTDNHQGSEHRIHGYSFPGEMFITRHLTSTANRSLPSKETLRGHSDSSFRGEGYIQCCVGVGLCDMYSNQELAEIRFMYGKADGNAALARRLYQERYPQRQCPDRKTFVRLHYRLCEYGKFKSPGLGRGRPRSTTPEVQEEILEAVNMTPSISTRRVALQVNVPHTTVWRLLKEYQLYRYHLQRVQALSPADYPARVRFCQWFLQQCGVNPNLVLFTDEAQFTRDGITNFHNQHVWAYENPRATGPSLHEVRFSLNMWAVSLVMD</sequence>
<comment type="subcellular location">
    <subcellularLocation>
        <location evidence="1">Nucleus</location>
    </subcellularLocation>
</comment>
<dbReference type="Pfam" id="PF16087">
    <property type="entry name" value="DUF4817"/>
    <property type="match status" value="1"/>
</dbReference>
<dbReference type="SUPFAM" id="SSF46689">
    <property type="entry name" value="Homeodomain-like"/>
    <property type="match status" value="1"/>
</dbReference>
<keyword evidence="4" id="KW-1185">Reference proteome</keyword>
<comment type="caution">
    <text evidence="3">The sequence shown here is derived from an EMBL/GenBank/DDBJ whole genome shotgun (WGS) entry which is preliminary data.</text>
</comment>
<protein>
    <recommendedName>
        <fullName evidence="2">Alpha-carbonic anhydrase domain-containing protein</fullName>
    </recommendedName>
</protein>
<evidence type="ECO:0000256" key="1">
    <source>
        <dbReference type="ARBA" id="ARBA00004123"/>
    </source>
</evidence>
<dbReference type="EMBL" id="JAJSOF020000033">
    <property type="protein sequence ID" value="KAJ4430432.1"/>
    <property type="molecule type" value="Genomic_DNA"/>
</dbReference>
<dbReference type="Proteomes" id="UP001148838">
    <property type="component" value="Unassembled WGS sequence"/>
</dbReference>